<keyword evidence="3" id="KW-1185">Reference proteome</keyword>
<feature type="transmembrane region" description="Helical" evidence="1">
    <location>
        <begin position="248"/>
        <end position="268"/>
    </location>
</feature>
<protein>
    <submittedName>
        <fullName evidence="2">Uncharacterized protein</fullName>
    </submittedName>
</protein>
<comment type="caution">
    <text evidence="2">The sequence shown here is derived from an EMBL/GenBank/DDBJ whole genome shotgun (WGS) entry which is preliminary data.</text>
</comment>
<proteinExistence type="predicted"/>
<dbReference type="RefSeq" id="WP_069912475.1">
    <property type="nucleotide sequence ID" value="NZ_LAJE02000388.1"/>
</dbReference>
<accession>A0A1E5XHV7</accession>
<keyword evidence="1" id="KW-0812">Transmembrane</keyword>
<dbReference type="AlphaFoldDB" id="A0A1E5XHV7"/>
<organism evidence="2 3">
    <name type="scientific">Devosia insulae DS-56</name>
    <dbReference type="NCBI Taxonomy" id="1116389"/>
    <lineage>
        <taxon>Bacteria</taxon>
        <taxon>Pseudomonadati</taxon>
        <taxon>Pseudomonadota</taxon>
        <taxon>Alphaproteobacteria</taxon>
        <taxon>Hyphomicrobiales</taxon>
        <taxon>Devosiaceae</taxon>
        <taxon>Devosia</taxon>
    </lineage>
</organism>
<feature type="transmembrane region" description="Helical" evidence="1">
    <location>
        <begin position="112"/>
        <end position="131"/>
    </location>
</feature>
<keyword evidence="1" id="KW-0472">Membrane</keyword>
<evidence type="ECO:0000313" key="2">
    <source>
        <dbReference type="EMBL" id="OEO28188.1"/>
    </source>
</evidence>
<dbReference type="Proteomes" id="UP000095463">
    <property type="component" value="Unassembled WGS sequence"/>
</dbReference>
<evidence type="ECO:0000256" key="1">
    <source>
        <dbReference type="SAM" id="Phobius"/>
    </source>
</evidence>
<dbReference type="EMBL" id="LAJE02000388">
    <property type="protein sequence ID" value="OEO28188.1"/>
    <property type="molecule type" value="Genomic_DNA"/>
</dbReference>
<reference evidence="2 3" key="1">
    <citation type="journal article" date="2015" name="Genome Announc.">
        <title>Genome Assemblies of Three Soil-Associated Devosia species: D. insulae, D. limi, and D. soli.</title>
        <authorList>
            <person name="Hassan Y.I."/>
            <person name="Lepp D."/>
            <person name="Zhou T."/>
        </authorList>
    </citation>
    <scope>NUCLEOTIDE SEQUENCE [LARGE SCALE GENOMIC DNA]</scope>
    <source>
        <strain evidence="2 3">DS-56</strain>
    </source>
</reference>
<dbReference type="OrthoDB" id="5493434at2"/>
<name>A0A1E5XHV7_9HYPH</name>
<keyword evidence="1" id="KW-1133">Transmembrane helix</keyword>
<feature type="transmembrane region" description="Helical" evidence="1">
    <location>
        <begin position="280"/>
        <end position="299"/>
    </location>
</feature>
<sequence>MPLAQPEERPAAPLQNARAHADAIAAGTFGFFDYGPPLTLNAWLRPIGPGQLRLLRRVATVIAIGWLPLLLLATLEGNAWHADGGGFLNDHAVQARSLVAATLLVLGEATCAPWLTAIASQFVTAGFIGGGDRPAFTRAVAATREALRSRRAVIAILLIAYASTIAIFAAVGLPRTWLSTFSGTPSLAGWWHLQVSAPLLLALLLGWVWRAWLWGRFLMRVAQIELKLAPTHPDRVAGLGFVGHSLRAFAVPAFAMGTIVAGAIANAVQRGGSPFAHGGLIAASLTAILLLFTAPLLAFSRRLLGTWHRGVLRYGATAAELGRKFERAWIGKHGEEHPPPDPSTTADLNAVVANVYAMRVVPVDVLSLVALAAAALSPLLPVLLLTIPLDQLLADIKGLLF</sequence>
<feature type="transmembrane region" description="Helical" evidence="1">
    <location>
        <begin position="191"/>
        <end position="213"/>
    </location>
</feature>
<feature type="transmembrane region" description="Helical" evidence="1">
    <location>
        <begin position="54"/>
        <end position="75"/>
    </location>
</feature>
<feature type="transmembrane region" description="Helical" evidence="1">
    <location>
        <begin position="152"/>
        <end position="171"/>
    </location>
</feature>
<feature type="transmembrane region" description="Helical" evidence="1">
    <location>
        <begin position="365"/>
        <end position="387"/>
    </location>
</feature>
<evidence type="ECO:0000313" key="3">
    <source>
        <dbReference type="Proteomes" id="UP000095463"/>
    </source>
</evidence>
<gene>
    <name evidence="2" type="ORF">VW23_005890</name>
</gene>